<feature type="region of interest" description="Disordered" evidence="1">
    <location>
        <begin position="64"/>
        <end position="163"/>
    </location>
</feature>
<organism evidence="2 3">
    <name type="scientific">Anisodus acutangulus</name>
    <dbReference type="NCBI Taxonomy" id="402998"/>
    <lineage>
        <taxon>Eukaryota</taxon>
        <taxon>Viridiplantae</taxon>
        <taxon>Streptophyta</taxon>
        <taxon>Embryophyta</taxon>
        <taxon>Tracheophyta</taxon>
        <taxon>Spermatophyta</taxon>
        <taxon>Magnoliopsida</taxon>
        <taxon>eudicotyledons</taxon>
        <taxon>Gunneridae</taxon>
        <taxon>Pentapetalae</taxon>
        <taxon>asterids</taxon>
        <taxon>lamiids</taxon>
        <taxon>Solanales</taxon>
        <taxon>Solanaceae</taxon>
        <taxon>Solanoideae</taxon>
        <taxon>Hyoscyameae</taxon>
        <taxon>Anisodus</taxon>
    </lineage>
</organism>
<feature type="compositionally biased region" description="Polar residues" evidence="1">
    <location>
        <begin position="145"/>
        <end position="157"/>
    </location>
</feature>
<feature type="compositionally biased region" description="Gly residues" evidence="1">
    <location>
        <begin position="213"/>
        <end position="223"/>
    </location>
</feature>
<comment type="caution">
    <text evidence="2">The sequence shown here is derived from an EMBL/GenBank/DDBJ whole genome shotgun (WGS) entry which is preliminary data.</text>
</comment>
<evidence type="ECO:0000256" key="1">
    <source>
        <dbReference type="SAM" id="MobiDB-lite"/>
    </source>
</evidence>
<dbReference type="Proteomes" id="UP001152561">
    <property type="component" value="Unassembled WGS sequence"/>
</dbReference>
<accession>A0A9Q1LHM5</accession>
<proteinExistence type="predicted"/>
<dbReference type="AlphaFoldDB" id="A0A9Q1LHM5"/>
<dbReference type="EMBL" id="JAJAGQ010000019">
    <property type="protein sequence ID" value="KAJ8534880.1"/>
    <property type="molecule type" value="Genomic_DNA"/>
</dbReference>
<sequence>MDGSAITANTYIMLIVCPSGKDAGSSLASRAFLLTTRLRICNLTAIPGKINLVKPYQGPVSSTQGYGASMPHQQQYPYTSSGQMQQTYPAYGSAPAADGHNHPQASGPGYPQQSAQPVAGYGQPVPQQPPSYAQAAPAGGYSSYPSQPAYTEQQATDSAGYGYQGPVDQTYSGAQASTTYSAPFAGQQAYAQPAPVPYTAPAQPGYDQSMTQPGGGFQGGVIS</sequence>
<gene>
    <name evidence="2" type="ORF">K7X08_016608</name>
</gene>
<reference evidence="3" key="1">
    <citation type="journal article" date="2023" name="Proc. Natl. Acad. Sci. U.S.A.">
        <title>Genomic and structural basis for evolution of tropane alkaloid biosynthesis.</title>
        <authorList>
            <person name="Wanga Y.-J."/>
            <person name="Taina T."/>
            <person name="Yua J.-Y."/>
            <person name="Lia J."/>
            <person name="Xua B."/>
            <person name="Chenc J."/>
            <person name="D'Auriad J.C."/>
            <person name="Huanga J.-P."/>
            <person name="Huanga S.-X."/>
        </authorList>
    </citation>
    <scope>NUCLEOTIDE SEQUENCE [LARGE SCALE GENOMIC DNA]</scope>
    <source>
        <strain evidence="3">cv. KIB-2019</strain>
    </source>
</reference>
<feature type="region of interest" description="Disordered" evidence="1">
    <location>
        <begin position="195"/>
        <end position="223"/>
    </location>
</feature>
<evidence type="ECO:0000313" key="3">
    <source>
        <dbReference type="Proteomes" id="UP001152561"/>
    </source>
</evidence>
<name>A0A9Q1LHM5_9SOLA</name>
<feature type="compositionally biased region" description="Polar residues" evidence="1">
    <location>
        <begin position="64"/>
        <end position="88"/>
    </location>
</feature>
<protein>
    <submittedName>
        <fullName evidence="2">Uncharacterized protein</fullName>
    </submittedName>
</protein>
<feature type="compositionally biased region" description="Low complexity" evidence="1">
    <location>
        <begin position="130"/>
        <end position="144"/>
    </location>
</feature>
<evidence type="ECO:0000313" key="2">
    <source>
        <dbReference type="EMBL" id="KAJ8534880.1"/>
    </source>
</evidence>
<keyword evidence="3" id="KW-1185">Reference proteome</keyword>